<evidence type="ECO:0000313" key="2">
    <source>
        <dbReference type="Proteomes" id="UP000321168"/>
    </source>
</evidence>
<name>A0A5C6V1R1_9FLAO</name>
<protein>
    <submittedName>
        <fullName evidence="1">Uncharacterized protein</fullName>
    </submittedName>
</protein>
<dbReference type="EMBL" id="VORB01000007">
    <property type="protein sequence ID" value="TXC78336.1"/>
    <property type="molecule type" value="Genomic_DNA"/>
</dbReference>
<dbReference type="RefSeq" id="WP_147014758.1">
    <property type="nucleotide sequence ID" value="NZ_VORB01000007.1"/>
</dbReference>
<comment type="caution">
    <text evidence="1">The sequence shown here is derived from an EMBL/GenBank/DDBJ whole genome shotgun (WGS) entry which is preliminary data.</text>
</comment>
<accession>A0A5C6V1R1</accession>
<proteinExistence type="predicted"/>
<sequence>MKKLLILLLLIPMIGFAEDGHNKRYFASLEIHNRTNINYEVIVDGVRYDMYGSLFLNRLRPGSHHIRVIEHRINRRGYGYAQVVFADRIFLPHGAHLEACIDRFGDFRIQPIRRAPRDYCRRSCNMRHDHHYHPDYYRNNDDCNRRGKAYGRRGRGQHDWDD</sequence>
<organism evidence="1 2">
    <name type="scientific">Luteibaculum oceani</name>
    <dbReference type="NCBI Taxonomy" id="1294296"/>
    <lineage>
        <taxon>Bacteria</taxon>
        <taxon>Pseudomonadati</taxon>
        <taxon>Bacteroidota</taxon>
        <taxon>Flavobacteriia</taxon>
        <taxon>Flavobacteriales</taxon>
        <taxon>Luteibaculaceae</taxon>
        <taxon>Luteibaculum</taxon>
    </lineage>
</organism>
<gene>
    <name evidence="1" type="ORF">FRX97_08380</name>
</gene>
<reference evidence="1 2" key="1">
    <citation type="submission" date="2019-08" db="EMBL/GenBank/DDBJ databases">
        <title>Genome of Luteibaculum oceani JCM 18817.</title>
        <authorList>
            <person name="Bowman J.P."/>
        </authorList>
    </citation>
    <scope>NUCLEOTIDE SEQUENCE [LARGE SCALE GENOMIC DNA]</scope>
    <source>
        <strain evidence="1 2">JCM 18817</strain>
    </source>
</reference>
<dbReference type="AlphaFoldDB" id="A0A5C6V1R1"/>
<keyword evidence="2" id="KW-1185">Reference proteome</keyword>
<evidence type="ECO:0000313" key="1">
    <source>
        <dbReference type="EMBL" id="TXC78336.1"/>
    </source>
</evidence>
<dbReference type="Proteomes" id="UP000321168">
    <property type="component" value="Unassembled WGS sequence"/>
</dbReference>